<feature type="domain" description="Tyr recombinase" evidence="5">
    <location>
        <begin position="183"/>
        <end position="398"/>
    </location>
</feature>
<comment type="caution">
    <text evidence="6">The sequence shown here is derived from an EMBL/GenBank/DDBJ whole genome shotgun (WGS) entry which is preliminary data.</text>
</comment>
<keyword evidence="3" id="KW-0233">DNA recombination</keyword>
<dbReference type="CDD" id="cd01189">
    <property type="entry name" value="INT_ICEBs1_C_like"/>
    <property type="match status" value="1"/>
</dbReference>
<dbReference type="PROSITE" id="PS51898">
    <property type="entry name" value="TYR_RECOMBINASE"/>
    <property type="match status" value="1"/>
</dbReference>
<dbReference type="Proteomes" id="UP000037397">
    <property type="component" value="Unassembled WGS sequence"/>
</dbReference>
<evidence type="ECO:0000313" key="7">
    <source>
        <dbReference type="Proteomes" id="UP000037397"/>
    </source>
</evidence>
<dbReference type="InterPro" id="IPR050090">
    <property type="entry name" value="Tyrosine_recombinase_XerCD"/>
</dbReference>
<accession>A0A0L6CK19</accession>
<dbReference type="Gene3D" id="1.10.443.10">
    <property type="entry name" value="Intergrase catalytic core"/>
    <property type="match status" value="1"/>
</dbReference>
<evidence type="ECO:0000256" key="1">
    <source>
        <dbReference type="ARBA" id="ARBA00022908"/>
    </source>
</evidence>
<gene>
    <name evidence="6" type="ORF">VV01_14765</name>
</gene>
<name>A0A0L6CK19_9MICO</name>
<sequence>MTDVTDDEKKPPRDKGTGSVFQRKRDGRWVAQIEAGFTRSGARRYITQSAKTETEAKRKLRAMQNKAAKEGIPAAGGGGMTVKKWSDTWLPLYQQRVRPSRFTDARGVVRRYIVPTIGTRKLDRLTPADVRSVHKACRDAGYEEATALRSHDVLMVMLKAAELEGHAVPSNVRLTPRPRLPESGRDAIPLDEAMALLKAAGDRPDATRWAAALLQGMRQAECLGLTWDCVDLDRALMDVSWQLQRLPYDDRALETFRIPRDYTARRLVGAAHLVRPKSRERVVPLVEPMVEALRWWKETAPPNPYGLVWTEAEARPVRKGTDRDAWFALQDAARVAHVDEHGVGRRYTLHEARHTTATLLLELGVDSEVIRAIVGHSSVTTTRGYQHVSQELSRRALEGLATTLQFGAQRRTLLPQPEGD</sequence>
<evidence type="ECO:0000256" key="3">
    <source>
        <dbReference type="ARBA" id="ARBA00023172"/>
    </source>
</evidence>
<proteinExistence type="predicted"/>
<dbReference type="AlphaFoldDB" id="A0A0L6CK19"/>
<feature type="compositionally biased region" description="Basic and acidic residues" evidence="4">
    <location>
        <begin position="7"/>
        <end position="16"/>
    </location>
</feature>
<evidence type="ECO:0000313" key="6">
    <source>
        <dbReference type="EMBL" id="KNX38122.1"/>
    </source>
</evidence>
<feature type="region of interest" description="Disordered" evidence="4">
    <location>
        <begin position="1"/>
        <end position="25"/>
    </location>
</feature>
<keyword evidence="7" id="KW-1185">Reference proteome</keyword>
<dbReference type="EMBL" id="LAIR01000002">
    <property type="protein sequence ID" value="KNX38122.1"/>
    <property type="molecule type" value="Genomic_DNA"/>
</dbReference>
<protein>
    <recommendedName>
        <fullName evidence="5">Tyr recombinase domain-containing protein</fullName>
    </recommendedName>
</protein>
<dbReference type="PANTHER" id="PTHR30349:SF91">
    <property type="entry name" value="INTA PROTEIN"/>
    <property type="match status" value="1"/>
</dbReference>
<dbReference type="PANTHER" id="PTHR30349">
    <property type="entry name" value="PHAGE INTEGRASE-RELATED"/>
    <property type="match status" value="1"/>
</dbReference>
<organism evidence="6 7">
    <name type="scientific">Luteipulveratus halotolerans</name>
    <dbReference type="NCBI Taxonomy" id="1631356"/>
    <lineage>
        <taxon>Bacteria</taxon>
        <taxon>Bacillati</taxon>
        <taxon>Actinomycetota</taxon>
        <taxon>Actinomycetes</taxon>
        <taxon>Micrococcales</taxon>
        <taxon>Dermacoccaceae</taxon>
        <taxon>Luteipulveratus</taxon>
    </lineage>
</organism>
<dbReference type="InterPro" id="IPR004107">
    <property type="entry name" value="Integrase_SAM-like_N"/>
</dbReference>
<dbReference type="Gene3D" id="1.10.150.130">
    <property type="match status" value="1"/>
</dbReference>
<dbReference type="InterPro" id="IPR002104">
    <property type="entry name" value="Integrase_catalytic"/>
</dbReference>
<dbReference type="Pfam" id="PF14659">
    <property type="entry name" value="Phage_int_SAM_3"/>
    <property type="match status" value="1"/>
</dbReference>
<evidence type="ECO:0000259" key="5">
    <source>
        <dbReference type="PROSITE" id="PS51898"/>
    </source>
</evidence>
<dbReference type="GO" id="GO:0003677">
    <property type="term" value="F:DNA binding"/>
    <property type="evidence" value="ECO:0007669"/>
    <property type="project" value="UniProtKB-KW"/>
</dbReference>
<dbReference type="SUPFAM" id="SSF56349">
    <property type="entry name" value="DNA breaking-rejoining enzymes"/>
    <property type="match status" value="1"/>
</dbReference>
<keyword evidence="2" id="KW-0238">DNA-binding</keyword>
<dbReference type="STRING" id="1631356.VV01_14765"/>
<dbReference type="InterPro" id="IPR010998">
    <property type="entry name" value="Integrase_recombinase_N"/>
</dbReference>
<dbReference type="GO" id="GO:0015074">
    <property type="term" value="P:DNA integration"/>
    <property type="evidence" value="ECO:0007669"/>
    <property type="project" value="UniProtKB-KW"/>
</dbReference>
<dbReference type="GO" id="GO:0006310">
    <property type="term" value="P:DNA recombination"/>
    <property type="evidence" value="ECO:0007669"/>
    <property type="project" value="UniProtKB-KW"/>
</dbReference>
<dbReference type="InterPro" id="IPR011010">
    <property type="entry name" value="DNA_brk_join_enz"/>
</dbReference>
<evidence type="ECO:0000256" key="2">
    <source>
        <dbReference type="ARBA" id="ARBA00023125"/>
    </source>
</evidence>
<dbReference type="InterPro" id="IPR013762">
    <property type="entry name" value="Integrase-like_cat_sf"/>
</dbReference>
<dbReference type="Pfam" id="PF00589">
    <property type="entry name" value="Phage_integrase"/>
    <property type="match status" value="1"/>
</dbReference>
<reference evidence="7" key="1">
    <citation type="submission" date="2015-03" db="EMBL/GenBank/DDBJ databases">
        <title>Luteipulveratus halotolerans sp. nov., a novel actinobacterium (Dermacoccaceae) from Sarawak, Malaysia.</title>
        <authorList>
            <person name="Juboi H."/>
            <person name="Basik A."/>
            <person name="Shamsul S.S."/>
            <person name="Arnold P."/>
            <person name="Schmitt E.K."/>
            <person name="Sanglier J.-J."/>
            <person name="Yeo T."/>
        </authorList>
    </citation>
    <scope>NUCLEOTIDE SEQUENCE [LARGE SCALE GENOMIC DNA]</scope>
    <source>
        <strain evidence="7">C296001</strain>
    </source>
</reference>
<keyword evidence="1" id="KW-0229">DNA integration</keyword>
<evidence type="ECO:0000256" key="4">
    <source>
        <dbReference type="SAM" id="MobiDB-lite"/>
    </source>
</evidence>